<dbReference type="EMBL" id="DS235758">
    <property type="protein sequence ID" value="EEB16467.1"/>
    <property type="molecule type" value="Genomic_DNA"/>
</dbReference>
<feature type="compositionally biased region" description="Acidic residues" evidence="1">
    <location>
        <begin position="366"/>
        <end position="394"/>
    </location>
</feature>
<dbReference type="VEuPathDB" id="VectorBase:PHUM424140"/>
<dbReference type="HOGENOM" id="CLU_542193_0_0_1"/>
<accession>E0VSW1</accession>
<gene>
    <name evidence="3" type="primary">8234585</name>
    <name evidence="2" type="ORF">Phum_PHUM424140</name>
</gene>
<proteinExistence type="predicted"/>
<dbReference type="OrthoDB" id="5976067at2759"/>
<evidence type="ECO:0000313" key="4">
    <source>
        <dbReference type="Proteomes" id="UP000009046"/>
    </source>
</evidence>
<dbReference type="InParanoid" id="E0VSW1"/>
<dbReference type="GO" id="GO:0005783">
    <property type="term" value="C:endoplasmic reticulum"/>
    <property type="evidence" value="ECO:0007669"/>
    <property type="project" value="TreeGrafter"/>
</dbReference>
<evidence type="ECO:0000313" key="3">
    <source>
        <dbReference type="EnsemblMetazoa" id="PHUM424140-PA"/>
    </source>
</evidence>
<feature type="region of interest" description="Disordered" evidence="1">
    <location>
        <begin position="360"/>
        <end position="394"/>
    </location>
</feature>
<dbReference type="PANTHER" id="PTHR16489">
    <property type="entry name" value="GH11727P"/>
    <property type="match status" value="1"/>
</dbReference>
<dbReference type="CTD" id="8234585"/>
<dbReference type="EnsemblMetazoa" id="PHUM424140-RA">
    <property type="protein sequence ID" value="PHUM424140-PA"/>
    <property type="gene ID" value="PHUM424140"/>
</dbReference>
<dbReference type="KEGG" id="phu:Phum_PHUM424140"/>
<dbReference type="AlphaFoldDB" id="E0VSW1"/>
<dbReference type="GeneID" id="8234585"/>
<dbReference type="PANTHER" id="PTHR16489:SF12">
    <property type="entry name" value="GH11727P"/>
    <property type="match status" value="1"/>
</dbReference>
<evidence type="ECO:0000313" key="2">
    <source>
        <dbReference type="EMBL" id="EEB16467.1"/>
    </source>
</evidence>
<protein>
    <submittedName>
        <fullName evidence="2 3">Clustered-asparagine-rich protein, putative</fullName>
    </submittedName>
</protein>
<dbReference type="EMBL" id="AAZO01005186">
    <property type="status" value="NOT_ANNOTATED_CDS"/>
    <property type="molecule type" value="Genomic_DNA"/>
</dbReference>
<dbReference type="Proteomes" id="UP000009046">
    <property type="component" value="Unassembled WGS sequence"/>
</dbReference>
<dbReference type="GO" id="GO:0019888">
    <property type="term" value="F:protein phosphatase regulator activity"/>
    <property type="evidence" value="ECO:0007669"/>
    <property type="project" value="TreeGrafter"/>
</dbReference>
<evidence type="ECO:0000256" key="1">
    <source>
        <dbReference type="SAM" id="MobiDB-lite"/>
    </source>
</evidence>
<dbReference type="GO" id="GO:0000164">
    <property type="term" value="C:protein phosphatase type 1 complex"/>
    <property type="evidence" value="ECO:0007669"/>
    <property type="project" value="TreeGrafter"/>
</dbReference>
<reference evidence="3" key="3">
    <citation type="submission" date="2020-05" db="UniProtKB">
        <authorList>
            <consortium name="EnsemblMetazoa"/>
        </authorList>
    </citation>
    <scope>IDENTIFICATION</scope>
    <source>
        <strain evidence="3">USDA</strain>
    </source>
</reference>
<name>E0VSW1_PEDHC</name>
<reference evidence="2" key="2">
    <citation type="submission" date="2007-04" db="EMBL/GenBank/DDBJ databases">
        <title>The genome of the human body louse.</title>
        <authorList>
            <consortium name="The Human Body Louse Genome Consortium"/>
            <person name="Kirkness E."/>
            <person name="Walenz B."/>
            <person name="Hass B."/>
            <person name="Bruggner R."/>
            <person name="Strausberg R."/>
        </authorList>
    </citation>
    <scope>NUCLEOTIDE SEQUENCE</scope>
    <source>
        <strain evidence="2">USDA</strain>
    </source>
</reference>
<reference evidence="2" key="1">
    <citation type="submission" date="2007-04" db="EMBL/GenBank/DDBJ databases">
        <title>Annotation of Pediculus humanus corporis strain USDA.</title>
        <authorList>
            <person name="Kirkness E."/>
            <person name="Hannick L."/>
            <person name="Hass B."/>
            <person name="Bruggner R."/>
            <person name="Lawson D."/>
            <person name="Bidwell S."/>
            <person name="Joardar V."/>
            <person name="Caler E."/>
            <person name="Walenz B."/>
            <person name="Inman J."/>
            <person name="Schobel S."/>
            <person name="Galinsky K."/>
            <person name="Amedeo P."/>
            <person name="Strausberg R."/>
        </authorList>
    </citation>
    <scope>NUCLEOTIDE SEQUENCE</scope>
    <source>
        <strain evidence="2">USDA</strain>
    </source>
</reference>
<dbReference type="GO" id="GO:0034976">
    <property type="term" value="P:response to endoplasmic reticulum stress"/>
    <property type="evidence" value="ECO:0007669"/>
    <property type="project" value="TreeGrafter"/>
</dbReference>
<sequence length="503" mass="57729">MVFSEGEKHLKLSSGRIDLFQKESLYLDHRPCILHSNTNTEKMIRKHNLYGGKDTHSNIHHECPSLFTSKAYSNVSSSILSYIVGGFVGSKSQMNNNKKHNMSYDLSAVISNLLNPWKFEHENTSFKKNCDNLYGVQKIHTETYDKYTINNKVDQRDEKENNLLVNMMNIGCLISIPVKNLENNCDSTFKSENFQMKNNRMNNFQVLKTNNTRCSTDNNKLSSTNINSNNVLLTNGVETNSENIIKPEINGDCFVTNDNLMKTTNENVSDKLNISEFDKLHDNNTTLNGLISESIIRNNVDENKKHLEKFLTNERLRMQSECSVESTDSESFIVFDDSLNDGTLNNNDYFVCKPDDYFDSENSSSTDDDDDDSSDDSDDDFVYDDDSEENGSADEYDFCSVNINVIKANEKWSKHYDEVDDVKSKSSKKVKFNNNVKVNKIIAWDHAYRNARLGPWEQMARDRVRFHERISRLSDVISPILGDKHRRKISENLNINTIGSVEN</sequence>
<organism>
    <name type="scientific">Pediculus humanus subsp. corporis</name>
    <name type="common">Body louse</name>
    <dbReference type="NCBI Taxonomy" id="121224"/>
    <lineage>
        <taxon>Eukaryota</taxon>
        <taxon>Metazoa</taxon>
        <taxon>Ecdysozoa</taxon>
        <taxon>Arthropoda</taxon>
        <taxon>Hexapoda</taxon>
        <taxon>Insecta</taxon>
        <taxon>Pterygota</taxon>
        <taxon>Neoptera</taxon>
        <taxon>Paraneoptera</taxon>
        <taxon>Psocodea</taxon>
        <taxon>Troctomorpha</taxon>
        <taxon>Phthiraptera</taxon>
        <taxon>Anoplura</taxon>
        <taxon>Pediculidae</taxon>
        <taxon>Pediculus</taxon>
    </lineage>
</organism>
<dbReference type="InterPro" id="IPR051254">
    <property type="entry name" value="PPP1R15"/>
</dbReference>
<dbReference type="RefSeq" id="XP_002429205.1">
    <property type="nucleotide sequence ID" value="XM_002429160.1"/>
</dbReference>
<keyword evidence="4" id="KW-1185">Reference proteome</keyword>
<dbReference type="eggNOG" id="ENOG502TBWA">
    <property type="taxonomic scope" value="Eukaryota"/>
</dbReference>